<evidence type="ECO:0000256" key="2">
    <source>
        <dbReference type="ARBA" id="ARBA00009446"/>
    </source>
</evidence>
<keyword evidence="4" id="KW-0799">Topoisomerase</keyword>
<evidence type="ECO:0000313" key="9">
    <source>
        <dbReference type="EMBL" id="QHT30288.1"/>
    </source>
</evidence>
<feature type="domain" description="Topo IA-type catalytic" evidence="8">
    <location>
        <begin position="128"/>
        <end position="578"/>
    </location>
</feature>
<dbReference type="InterPro" id="IPR006171">
    <property type="entry name" value="TOPRIM_dom"/>
</dbReference>
<evidence type="ECO:0000256" key="1">
    <source>
        <dbReference type="ARBA" id="ARBA00000213"/>
    </source>
</evidence>
<dbReference type="InterPro" id="IPR023405">
    <property type="entry name" value="Topo_IA_core_domain"/>
</dbReference>
<dbReference type="PANTHER" id="PTHR42785:SF1">
    <property type="entry name" value="DNA TOPOISOMERASE"/>
    <property type="match status" value="1"/>
</dbReference>
<dbReference type="PROSITE" id="PS00396">
    <property type="entry name" value="TOPO_IA_1"/>
    <property type="match status" value="1"/>
</dbReference>
<dbReference type="Gene3D" id="1.10.460.10">
    <property type="entry name" value="Topoisomerase I, domain 2"/>
    <property type="match status" value="2"/>
</dbReference>
<dbReference type="InterPro" id="IPR013826">
    <property type="entry name" value="Topo_IA_cen_sub3"/>
</dbReference>
<dbReference type="Gene3D" id="1.10.290.10">
    <property type="entry name" value="Topoisomerase I, domain 4"/>
    <property type="match status" value="1"/>
</dbReference>
<dbReference type="PROSITE" id="PS52039">
    <property type="entry name" value="TOPO_IA_2"/>
    <property type="match status" value="1"/>
</dbReference>
<protein>
    <recommendedName>
        <fullName evidence="3">DNA topoisomerase</fullName>
        <ecNumber evidence="3">5.6.2.1</ecNumber>
    </recommendedName>
</protein>
<dbReference type="GO" id="GO:0003917">
    <property type="term" value="F:DNA topoisomerase type I (single strand cut, ATP-independent) activity"/>
    <property type="evidence" value="ECO:0007669"/>
    <property type="project" value="UniProtKB-EC"/>
</dbReference>
<dbReference type="CDD" id="cd00186">
    <property type="entry name" value="TOP1Ac"/>
    <property type="match status" value="1"/>
</dbReference>
<dbReference type="PRINTS" id="PR00417">
    <property type="entry name" value="PRTPISMRASEI"/>
</dbReference>
<dbReference type="SMART" id="SM00436">
    <property type="entry name" value="TOP1Bc"/>
    <property type="match status" value="1"/>
</dbReference>
<dbReference type="PROSITE" id="PS50880">
    <property type="entry name" value="TOPRIM"/>
    <property type="match status" value="1"/>
</dbReference>
<feature type="domain" description="Toprim" evidence="7">
    <location>
        <begin position="2"/>
        <end position="112"/>
    </location>
</feature>
<dbReference type="InterPro" id="IPR023406">
    <property type="entry name" value="Topo_IA_AS"/>
</dbReference>
<accession>A0A6C0EML1</accession>
<dbReference type="GO" id="GO:0006265">
    <property type="term" value="P:DNA topological change"/>
    <property type="evidence" value="ECO:0007669"/>
    <property type="project" value="InterPro"/>
</dbReference>
<dbReference type="InterPro" id="IPR034149">
    <property type="entry name" value="TOPRIM_TopoI"/>
</dbReference>
<dbReference type="EMBL" id="MN738895">
    <property type="protein sequence ID" value="QHT30288.1"/>
    <property type="molecule type" value="Genomic_DNA"/>
</dbReference>
<dbReference type="Gene3D" id="3.40.50.140">
    <property type="match status" value="1"/>
</dbReference>
<evidence type="ECO:0000256" key="6">
    <source>
        <dbReference type="ARBA" id="ARBA00023235"/>
    </source>
</evidence>
<dbReference type="InterPro" id="IPR013824">
    <property type="entry name" value="Topo_IA_cen_sub1"/>
</dbReference>
<sequence>MTKLVIVESPAKCKKIESYLGPGYKCIASFGHIRELADGLKGIDVKNDFKPTFRLSPSKSKYIKPLRAAINKADEVILATDDDREGEAIAWHICKAFNLPVSTTPRIIFHEITKSAIKKAVQNPTVVDMNKVNAQQARQILDCLVGFTISPILWANISRKSGLSAGRCQTPALRLIYDNQQEINNAPGIIAYDTTGYFTDKNLDFKLNQHHKNEVEMASFLEGSVDFEHIYTCAKPVNKKKQPPMPFTTSALQQKASNILSFSPKRTMTTAQKLYEQGFITYMRTDSRTYSKEFIGKAKKFIVDKWSVKYVNDDIDALGLRNGAKKNAKDDNAQEAHEAIRPTDITREKLSSNIDSSQQRLYDLIWSNTVESCMSPAEYNLLSAKITAPEKYLYKYSEELITFPGWLIVNGYEKENSIYDWMLKSEQNKIIKYSKIQSKMTLKDLKTHYTEARLVQQMEKVGIGRPSTFSSLVAKIQDRGYVKKGNVGGKPLKCVDFTLDAETLVETENTRIFGEEKNKLVIEPTGTIVIEFLIKKFDPLFVYPYTKNMEDTLDEIAKGAQLWHSLCQNCYDEMEKLSGTINKNNKEHIQIDKDHVYMIAKYGPVVKYEKDGDTKFKSAKKDLDIEKLKRGEYTLEEIIERKPSFTGKRLGSYKNQDVLLKKGKYGLYIVCGDNKYSLKDVVRKPEDNIQLEDVLDILLGKKSSNPKMLQVVTESLSIRKGKYGPYIFYKTSTMSKPRFLKLPKDREWKSMQKPEILGWCREEYGI</sequence>
<dbReference type="SMART" id="SM00493">
    <property type="entry name" value="TOPRIM"/>
    <property type="match status" value="1"/>
</dbReference>
<dbReference type="Pfam" id="PF01751">
    <property type="entry name" value="Toprim"/>
    <property type="match status" value="1"/>
</dbReference>
<dbReference type="CDD" id="cd03363">
    <property type="entry name" value="TOPRIM_TopoIA_TopoI"/>
    <property type="match status" value="1"/>
</dbReference>
<evidence type="ECO:0000259" key="7">
    <source>
        <dbReference type="PROSITE" id="PS50880"/>
    </source>
</evidence>
<proteinExistence type="inferred from homology"/>
<organism evidence="9">
    <name type="scientific">viral metagenome</name>
    <dbReference type="NCBI Taxonomy" id="1070528"/>
    <lineage>
        <taxon>unclassified sequences</taxon>
        <taxon>metagenomes</taxon>
        <taxon>organismal metagenomes</taxon>
    </lineage>
</organism>
<dbReference type="InterPro" id="IPR003602">
    <property type="entry name" value="Topo_IA_DNA-bd_dom"/>
</dbReference>
<keyword evidence="6" id="KW-0413">Isomerase</keyword>
<reference evidence="9" key="1">
    <citation type="journal article" date="2020" name="Nature">
        <title>Giant virus diversity and host interactions through global metagenomics.</title>
        <authorList>
            <person name="Schulz F."/>
            <person name="Roux S."/>
            <person name="Paez-Espino D."/>
            <person name="Jungbluth S."/>
            <person name="Walsh D.A."/>
            <person name="Denef V.J."/>
            <person name="McMahon K.D."/>
            <person name="Konstantinidis K.T."/>
            <person name="Eloe-Fadrosh E.A."/>
            <person name="Kyrpides N.C."/>
            <person name="Woyke T."/>
        </authorList>
    </citation>
    <scope>NUCLEOTIDE SEQUENCE</scope>
    <source>
        <strain evidence="9">GVMAG-M-3300009149-34</strain>
    </source>
</reference>
<dbReference type="AlphaFoldDB" id="A0A6C0EML1"/>
<evidence type="ECO:0000259" key="8">
    <source>
        <dbReference type="PROSITE" id="PS52039"/>
    </source>
</evidence>
<comment type="catalytic activity">
    <reaction evidence="1">
        <text>ATP-independent breakage of single-stranded DNA, followed by passage and rejoining.</text>
        <dbReference type="EC" id="5.6.2.1"/>
    </reaction>
</comment>
<comment type="similarity">
    <text evidence="2">Belongs to the type IA topoisomerase family.</text>
</comment>
<evidence type="ECO:0000256" key="5">
    <source>
        <dbReference type="ARBA" id="ARBA00023125"/>
    </source>
</evidence>
<evidence type="ECO:0000256" key="3">
    <source>
        <dbReference type="ARBA" id="ARBA00012891"/>
    </source>
</evidence>
<dbReference type="EC" id="5.6.2.1" evidence="3"/>
<dbReference type="Gene3D" id="2.70.20.10">
    <property type="entry name" value="Topoisomerase I, domain 3"/>
    <property type="match status" value="1"/>
</dbReference>
<dbReference type="InterPro" id="IPR003601">
    <property type="entry name" value="Topo_IA_2"/>
</dbReference>
<dbReference type="SMART" id="SM00437">
    <property type="entry name" value="TOP1Ac"/>
    <property type="match status" value="1"/>
</dbReference>
<dbReference type="InterPro" id="IPR013497">
    <property type="entry name" value="Topo_IA_cen"/>
</dbReference>
<dbReference type="GO" id="GO:0003677">
    <property type="term" value="F:DNA binding"/>
    <property type="evidence" value="ECO:0007669"/>
    <property type="project" value="UniProtKB-KW"/>
</dbReference>
<evidence type="ECO:0000256" key="4">
    <source>
        <dbReference type="ARBA" id="ARBA00023029"/>
    </source>
</evidence>
<dbReference type="InterPro" id="IPR000380">
    <property type="entry name" value="Topo_IA"/>
</dbReference>
<dbReference type="Pfam" id="PF01131">
    <property type="entry name" value="Topoisom_bac"/>
    <property type="match status" value="1"/>
</dbReference>
<dbReference type="PANTHER" id="PTHR42785">
    <property type="entry name" value="DNA TOPOISOMERASE, TYPE IA, CORE"/>
    <property type="match status" value="1"/>
</dbReference>
<dbReference type="SUPFAM" id="SSF56712">
    <property type="entry name" value="Prokaryotic type I DNA topoisomerase"/>
    <property type="match status" value="1"/>
</dbReference>
<name>A0A6C0EML1_9ZZZZ</name>
<dbReference type="InterPro" id="IPR013825">
    <property type="entry name" value="Topo_IA_cen_sub2"/>
</dbReference>
<keyword evidence="5" id="KW-0238">DNA-binding</keyword>